<keyword evidence="4" id="KW-0677">Repeat</keyword>
<dbReference type="InterPro" id="IPR025875">
    <property type="entry name" value="Leu-rich_rpt_4"/>
</dbReference>
<name>A0AAV9DM77_ACOCL</name>
<dbReference type="FunFam" id="3.80.10.10:FF:000502">
    <property type="entry name" value="Predicted protein"/>
    <property type="match status" value="1"/>
</dbReference>
<evidence type="ECO:0000313" key="6">
    <source>
        <dbReference type="EMBL" id="KAK1301877.1"/>
    </source>
</evidence>
<evidence type="ECO:0000256" key="4">
    <source>
        <dbReference type="ARBA" id="ARBA00022737"/>
    </source>
</evidence>
<dbReference type="AlphaFoldDB" id="A0AAV9DM77"/>
<accession>A0AAV9DM77</accession>
<gene>
    <name evidence="6" type="ORF">QJS10_CPB12g01559</name>
</gene>
<evidence type="ECO:0000256" key="5">
    <source>
        <dbReference type="SAM" id="MobiDB-lite"/>
    </source>
</evidence>
<organism evidence="6 7">
    <name type="scientific">Acorus calamus</name>
    <name type="common">Sweet flag</name>
    <dbReference type="NCBI Taxonomy" id="4465"/>
    <lineage>
        <taxon>Eukaryota</taxon>
        <taxon>Viridiplantae</taxon>
        <taxon>Streptophyta</taxon>
        <taxon>Embryophyta</taxon>
        <taxon>Tracheophyta</taxon>
        <taxon>Spermatophyta</taxon>
        <taxon>Magnoliopsida</taxon>
        <taxon>Liliopsida</taxon>
        <taxon>Acoraceae</taxon>
        <taxon>Acorus</taxon>
    </lineage>
</organism>
<feature type="region of interest" description="Disordered" evidence="5">
    <location>
        <begin position="731"/>
        <end position="750"/>
    </location>
</feature>
<protein>
    <recommendedName>
        <fullName evidence="8">Outer arm dynein light chain 1 protein</fullName>
    </recommendedName>
</protein>
<reference evidence="6" key="1">
    <citation type="journal article" date="2023" name="Nat. Commun.">
        <title>Diploid and tetraploid genomes of Acorus and the evolution of monocots.</title>
        <authorList>
            <person name="Ma L."/>
            <person name="Liu K.W."/>
            <person name="Li Z."/>
            <person name="Hsiao Y.Y."/>
            <person name="Qi Y."/>
            <person name="Fu T."/>
            <person name="Tang G.D."/>
            <person name="Zhang D."/>
            <person name="Sun W.H."/>
            <person name="Liu D.K."/>
            <person name="Li Y."/>
            <person name="Chen G.Z."/>
            <person name="Liu X.D."/>
            <person name="Liao X.Y."/>
            <person name="Jiang Y.T."/>
            <person name="Yu X."/>
            <person name="Hao Y."/>
            <person name="Huang J."/>
            <person name="Zhao X.W."/>
            <person name="Ke S."/>
            <person name="Chen Y.Y."/>
            <person name="Wu W.L."/>
            <person name="Hsu J.L."/>
            <person name="Lin Y.F."/>
            <person name="Huang M.D."/>
            <person name="Li C.Y."/>
            <person name="Huang L."/>
            <person name="Wang Z.W."/>
            <person name="Zhao X."/>
            <person name="Zhong W.Y."/>
            <person name="Peng D.H."/>
            <person name="Ahmad S."/>
            <person name="Lan S."/>
            <person name="Zhang J.S."/>
            <person name="Tsai W.C."/>
            <person name="Van de Peer Y."/>
            <person name="Liu Z.J."/>
        </authorList>
    </citation>
    <scope>NUCLEOTIDE SEQUENCE</scope>
    <source>
        <strain evidence="6">CP</strain>
    </source>
</reference>
<evidence type="ECO:0000256" key="1">
    <source>
        <dbReference type="ARBA" id="ARBA00004496"/>
    </source>
</evidence>
<comment type="subcellular location">
    <subcellularLocation>
        <location evidence="1">Cytoplasm</location>
    </subcellularLocation>
</comment>
<evidence type="ECO:0000313" key="7">
    <source>
        <dbReference type="Proteomes" id="UP001180020"/>
    </source>
</evidence>
<dbReference type="InterPro" id="IPR001611">
    <property type="entry name" value="Leu-rich_rpt"/>
</dbReference>
<reference evidence="6" key="2">
    <citation type="submission" date="2023-06" db="EMBL/GenBank/DDBJ databases">
        <authorList>
            <person name="Ma L."/>
            <person name="Liu K.-W."/>
            <person name="Li Z."/>
            <person name="Hsiao Y.-Y."/>
            <person name="Qi Y."/>
            <person name="Fu T."/>
            <person name="Tang G."/>
            <person name="Zhang D."/>
            <person name="Sun W.-H."/>
            <person name="Liu D.-K."/>
            <person name="Li Y."/>
            <person name="Chen G.-Z."/>
            <person name="Liu X.-D."/>
            <person name="Liao X.-Y."/>
            <person name="Jiang Y.-T."/>
            <person name="Yu X."/>
            <person name="Hao Y."/>
            <person name="Huang J."/>
            <person name="Zhao X.-W."/>
            <person name="Ke S."/>
            <person name="Chen Y.-Y."/>
            <person name="Wu W.-L."/>
            <person name="Hsu J.-L."/>
            <person name="Lin Y.-F."/>
            <person name="Huang M.-D."/>
            <person name="Li C.-Y."/>
            <person name="Huang L."/>
            <person name="Wang Z.-W."/>
            <person name="Zhao X."/>
            <person name="Zhong W.-Y."/>
            <person name="Peng D.-H."/>
            <person name="Ahmad S."/>
            <person name="Lan S."/>
            <person name="Zhang J.-S."/>
            <person name="Tsai W.-C."/>
            <person name="Van De Peer Y."/>
            <person name="Liu Z.-J."/>
        </authorList>
    </citation>
    <scope>NUCLEOTIDE SEQUENCE</scope>
    <source>
        <strain evidence="6">CP</strain>
        <tissue evidence="6">Leaves</tissue>
    </source>
</reference>
<keyword evidence="7" id="KW-1185">Reference proteome</keyword>
<keyword evidence="2" id="KW-0963">Cytoplasm</keyword>
<feature type="compositionally biased region" description="Polar residues" evidence="5">
    <location>
        <begin position="736"/>
        <end position="747"/>
    </location>
</feature>
<evidence type="ECO:0008006" key="8">
    <source>
        <dbReference type="Google" id="ProtNLM"/>
    </source>
</evidence>
<dbReference type="SMART" id="SM00365">
    <property type="entry name" value="LRR_SD22"/>
    <property type="match status" value="3"/>
</dbReference>
<dbReference type="FunFam" id="3.80.10.10:FF:000801">
    <property type="entry name" value="Outer arm dynein light chain 1"/>
    <property type="match status" value="1"/>
</dbReference>
<comment type="caution">
    <text evidence="6">The sequence shown here is derived from an EMBL/GenBank/DDBJ whole genome shotgun (WGS) entry which is preliminary data.</text>
</comment>
<feature type="region of interest" description="Disordered" evidence="5">
    <location>
        <begin position="383"/>
        <end position="409"/>
    </location>
</feature>
<keyword evidence="3" id="KW-0433">Leucine-rich repeat</keyword>
<dbReference type="Proteomes" id="UP001180020">
    <property type="component" value="Unassembled WGS sequence"/>
</dbReference>
<dbReference type="GO" id="GO:0005737">
    <property type="term" value="C:cytoplasm"/>
    <property type="evidence" value="ECO:0007669"/>
    <property type="project" value="UniProtKB-SubCell"/>
</dbReference>
<dbReference type="Gene3D" id="3.80.10.10">
    <property type="entry name" value="Ribonuclease Inhibitor"/>
    <property type="match status" value="1"/>
</dbReference>
<sequence length="1134" mass="127772">MAAPVTGDRYLDHLVRFVERQAGLLLEGTLVLKLNPVGLRYVQSRLEALEELEGLLAGAPVDYLRAYVSDLGDHRALEQLRRILRLLPSLKVVSALPPPAPRDPTPLSLNAFGRLQSLELRGCDLSTSAARGLLELRHTLERIVCHDSTDALRHVFTSRIVDIKDSPLWKRLSFVSCACNGMVLMDESLQLLPVVETLDLSRNRFAKVDNLHKCMKLKHLDLGFNQLRTIASLSEVTCQIVNLVLRNNALTTLRGIENLKSVEGLDLSYNIISNFSELEILSSLSFLKNLWLEGNPICCARWYRVHVFSFLTHPEKLKLDDKGINAREFWERHIIIASRQKRPAGYGFYHPAKDVADDKSSFNAKGKRLLRLACIEDDEQRRYLGSDGDQDTPSGSDNPRREENPISDGEAEIVDLMNRVEFMKKERSVLWLREFKEWMDQNSGDVVHGKFVGLNMDLGNENYINMGEGHKVVGESSKDVSDMVEASEEENPTCILGYDTPPDASIVVPRHGYLDSKGKAVMNSSLMDGGKMMASDIIREREGVEQELVKPDSDESTEYSSLEVAGFFSVVSNNRINQSEHNKESPHLTAINKIMESRSSSIYQGSPPHYQEDILHRRQYLEEEYMQLSVESHFLTSSDSDTSCSDDDSFCFWTSMFGYDQIVHEGSKYQVDDDDSNGSSFEEVHDDMKHGDFSSKDDTGALLVSRSEQLNRAMEHSNADLGDPCFNNGSVEPEKTTNGNITGSNRNIKPKPKKRLVSLVDENSIIRNAKMELHKLNGVTGFKVDDMDGNRKNNSENGLWQLSKEVDKQRALFGEEKKSIVCDVGSSLLKTKSSVSVVGGSIENYFLNLIADSGASETCREFICCDCLVNQGSDYQEREVVVLLSSENKLYIMLVDEADDGSGVNLYVLGCHKLEELKEVVVGLGLQALRVFIERDATYLFITRTIEGTRRFLSLLRICDSSEPSGCSLRSWEQVQVRLFEKHICGAMRMGILLYSVMMYWKNSNEGDKWLPRSLFVVEGYILVCIENYLEFGSSIEVVSYFSLDSCCPIRDILEMIIELENDKCVTLAINHVVPKKLCIPGNTEKEKVLQEKATHDLIWKLKWYSEEMLLKFVALVKAINSGIIISSERVSSS</sequence>
<dbReference type="Pfam" id="PF12799">
    <property type="entry name" value="LRR_4"/>
    <property type="match status" value="1"/>
</dbReference>
<dbReference type="PANTHER" id="PTHR15454">
    <property type="entry name" value="NISCHARIN RELATED"/>
    <property type="match status" value="1"/>
</dbReference>
<evidence type="ECO:0000256" key="2">
    <source>
        <dbReference type="ARBA" id="ARBA00022490"/>
    </source>
</evidence>
<dbReference type="EMBL" id="JAUJYO010000012">
    <property type="protein sequence ID" value="KAK1301877.1"/>
    <property type="molecule type" value="Genomic_DNA"/>
</dbReference>
<evidence type="ECO:0000256" key="3">
    <source>
        <dbReference type="ARBA" id="ARBA00022614"/>
    </source>
</evidence>
<dbReference type="SUPFAM" id="SSF52058">
    <property type="entry name" value="L domain-like"/>
    <property type="match status" value="1"/>
</dbReference>
<dbReference type="PROSITE" id="PS51450">
    <property type="entry name" value="LRR"/>
    <property type="match status" value="2"/>
</dbReference>
<proteinExistence type="predicted"/>
<dbReference type="PANTHER" id="PTHR15454:SF69">
    <property type="entry name" value="SERINE_THREONINE-PROTEIN KINASE 11-INTERACTING PROTEIN"/>
    <property type="match status" value="1"/>
</dbReference>
<dbReference type="InterPro" id="IPR032675">
    <property type="entry name" value="LRR_dom_sf"/>
</dbReference>